<dbReference type="PROSITE" id="PS51375">
    <property type="entry name" value="PPR"/>
    <property type="match status" value="1"/>
</dbReference>
<evidence type="ECO:0000313" key="3">
    <source>
        <dbReference type="EMBL" id="VFU39665.1"/>
    </source>
</evidence>
<protein>
    <recommendedName>
        <fullName evidence="4">Pentacotripeptide-repeat region of PRORP domain-containing protein</fullName>
    </recommendedName>
</protein>
<dbReference type="InterPro" id="IPR011990">
    <property type="entry name" value="TPR-like_helical_dom_sf"/>
</dbReference>
<evidence type="ECO:0008006" key="4">
    <source>
        <dbReference type="Google" id="ProtNLM"/>
    </source>
</evidence>
<dbReference type="Pfam" id="PF01535">
    <property type="entry name" value="PPR"/>
    <property type="match status" value="1"/>
</dbReference>
<dbReference type="GO" id="GO:0008380">
    <property type="term" value="P:RNA splicing"/>
    <property type="evidence" value="ECO:0007669"/>
    <property type="project" value="InterPro"/>
</dbReference>
<keyword evidence="1" id="KW-0677">Repeat</keyword>
<dbReference type="PANTHER" id="PTHR47003:SF3">
    <property type="entry name" value="SMALL RIBOSOMAL SUBUNIT PROTEIN MS81 (RPPR8)"/>
    <property type="match status" value="1"/>
</dbReference>
<reference evidence="3" key="1">
    <citation type="submission" date="2019-03" db="EMBL/GenBank/DDBJ databases">
        <authorList>
            <person name="Mank J."/>
            <person name="Almeida P."/>
        </authorList>
    </citation>
    <scope>NUCLEOTIDE SEQUENCE</scope>
    <source>
        <strain evidence="3">78183</strain>
    </source>
</reference>
<proteinExistence type="predicted"/>
<dbReference type="InterPro" id="IPR002885">
    <property type="entry name" value="PPR_rpt"/>
</dbReference>
<gene>
    <name evidence="3" type="ORF">SVIM_LOCUS221792</name>
</gene>
<name>A0A6N2LEY4_SALVM</name>
<sequence length="169" mass="19102">MIEKKGVSGARYAFELLVNAYCCKNRAMDACNLLHDYVRQNHLCPWQTTYKVLISKLLVQGAFKDALNLLGLMQSHGIPPHIDPFFEFVSKSGTGDDAIAFMNAMTTKKFPSISVALRLFKALFKAQRHDEAQDFLSNIPIYIRNRDDVLNLFCSKKFSKDTTTTTVSV</sequence>
<dbReference type="Gene3D" id="1.25.40.10">
    <property type="entry name" value="Tetratricopeptide repeat domain"/>
    <property type="match status" value="1"/>
</dbReference>
<accession>A0A6N2LEY4</accession>
<feature type="repeat" description="PPR" evidence="2">
    <location>
        <begin position="46"/>
        <end position="80"/>
    </location>
</feature>
<evidence type="ECO:0000256" key="1">
    <source>
        <dbReference type="ARBA" id="ARBA00022737"/>
    </source>
</evidence>
<dbReference type="PANTHER" id="PTHR47003">
    <property type="entry name" value="OS01G0970900 PROTEIN"/>
    <property type="match status" value="1"/>
</dbReference>
<evidence type="ECO:0000256" key="2">
    <source>
        <dbReference type="PROSITE-ProRule" id="PRU00708"/>
    </source>
</evidence>
<organism evidence="3">
    <name type="scientific">Salix viminalis</name>
    <name type="common">Common osier</name>
    <name type="synonym">Basket willow</name>
    <dbReference type="NCBI Taxonomy" id="40686"/>
    <lineage>
        <taxon>Eukaryota</taxon>
        <taxon>Viridiplantae</taxon>
        <taxon>Streptophyta</taxon>
        <taxon>Embryophyta</taxon>
        <taxon>Tracheophyta</taxon>
        <taxon>Spermatophyta</taxon>
        <taxon>Magnoliopsida</taxon>
        <taxon>eudicotyledons</taxon>
        <taxon>Gunneridae</taxon>
        <taxon>Pentapetalae</taxon>
        <taxon>rosids</taxon>
        <taxon>fabids</taxon>
        <taxon>Malpighiales</taxon>
        <taxon>Salicaceae</taxon>
        <taxon>Saliceae</taxon>
        <taxon>Salix</taxon>
    </lineage>
</organism>
<dbReference type="EMBL" id="CAADRP010001530">
    <property type="protein sequence ID" value="VFU39665.1"/>
    <property type="molecule type" value="Genomic_DNA"/>
</dbReference>
<dbReference type="InterPro" id="IPR044578">
    <property type="entry name" value="BIR6-like"/>
</dbReference>
<dbReference type="AlphaFoldDB" id="A0A6N2LEY4"/>